<organism evidence="3 4">
    <name type="scientific">Defluviicoccus vanus</name>
    <dbReference type="NCBI Taxonomy" id="111831"/>
    <lineage>
        <taxon>Bacteria</taxon>
        <taxon>Pseudomonadati</taxon>
        <taxon>Pseudomonadota</taxon>
        <taxon>Alphaproteobacteria</taxon>
        <taxon>Rhodospirillales</taxon>
        <taxon>Rhodospirillaceae</taxon>
        <taxon>Defluviicoccus</taxon>
    </lineage>
</organism>
<dbReference type="Pfam" id="PF04016">
    <property type="entry name" value="DUF364"/>
    <property type="match status" value="1"/>
</dbReference>
<dbReference type="RefSeq" id="WP_190260766.1">
    <property type="nucleotide sequence ID" value="NZ_CP053923.1"/>
</dbReference>
<protein>
    <submittedName>
        <fullName evidence="3">DUF2478 domain-containing protein</fullName>
    </submittedName>
</protein>
<dbReference type="EMBL" id="CP053923">
    <property type="protein sequence ID" value="QNT70284.1"/>
    <property type="molecule type" value="Genomic_DNA"/>
</dbReference>
<evidence type="ECO:0000313" key="4">
    <source>
        <dbReference type="Proteomes" id="UP000516369"/>
    </source>
</evidence>
<dbReference type="Gene3D" id="3.30.390.100">
    <property type="match status" value="1"/>
</dbReference>
<feature type="domain" description="Putative heavy-metal chelation" evidence="1">
    <location>
        <begin position="275"/>
        <end position="399"/>
    </location>
</feature>
<dbReference type="KEGG" id="dvn:HQ394_14290"/>
<dbReference type="InterPro" id="IPR007161">
    <property type="entry name" value="DUF364"/>
</dbReference>
<proteinExistence type="predicted"/>
<feature type="domain" description="DUF4213" evidence="2">
    <location>
        <begin position="177"/>
        <end position="255"/>
    </location>
</feature>
<gene>
    <name evidence="3" type="ORF">HQ394_14290</name>
</gene>
<dbReference type="SUPFAM" id="SSF159713">
    <property type="entry name" value="Dhaf3308-like"/>
    <property type="match status" value="1"/>
</dbReference>
<accession>A0A7H1N3J8</accession>
<dbReference type="InterPro" id="IPR018912">
    <property type="entry name" value="DUF2478"/>
</dbReference>
<dbReference type="Gene3D" id="3.40.50.11590">
    <property type="match status" value="1"/>
</dbReference>
<evidence type="ECO:0000313" key="3">
    <source>
        <dbReference type="EMBL" id="QNT70284.1"/>
    </source>
</evidence>
<reference evidence="3 4" key="1">
    <citation type="submission" date="2020-05" db="EMBL/GenBank/DDBJ databases">
        <title>Complete closed genome sequence of Defluviicoccus vanus.</title>
        <authorList>
            <person name="Bessarab I."/>
            <person name="Arumugam K."/>
            <person name="Maszenan A.M."/>
            <person name="Seviour R.J."/>
            <person name="Williams R.B."/>
        </authorList>
    </citation>
    <scope>NUCLEOTIDE SEQUENCE [LARGE SCALE GENOMIC DNA]</scope>
    <source>
        <strain evidence="3 4">Ben 114</strain>
    </source>
</reference>
<dbReference type="InterPro" id="IPR025251">
    <property type="entry name" value="DUF4213"/>
</dbReference>
<sequence length="456" mass="48666">MEPVRAPRIRPGAVVHDPSISVDDLLADFAFALRHRGFRVAGFVQLNNHQTCGSNFGVGCAEQIDLLDLANGRIIALDREPSVANERAISLALASLRAAIRDNADLVIISRFAALENVAYRLMALVEDSIAQGMPVMTSIAGRCLQRWFEFAGSGGAMLAPDMDTLWQWWGAERLYHDLTLGVADAPVKRIVCGPRWLMVEGPQGAGLAHLPKSPAALLPELPRLQQMSLRELADLTSSWDGLEMALGIAAINAHYNRFDLDAAPGNGAQTFRGASGRVMVVGAFPGLAEILPQAQVIEAQPRPGELPTIAMDTVLPGCSTAVVSASSLLNRTLPRILRLTQGARVALIGPAAPLTARLHAYGVDVLGGLRVRDVDGLAEAITAGVLPRDFCRFGDFVHLRASHPAVQPAVHPVSQRGERRRLPAVTVRAGGVACASSGRYGREQAEHRGAVALGH</sequence>
<name>A0A7H1N3J8_9PROT</name>
<evidence type="ECO:0000259" key="1">
    <source>
        <dbReference type="Pfam" id="PF04016"/>
    </source>
</evidence>
<evidence type="ECO:0000259" key="2">
    <source>
        <dbReference type="Pfam" id="PF13938"/>
    </source>
</evidence>
<keyword evidence="4" id="KW-1185">Reference proteome</keyword>
<dbReference type="Pfam" id="PF10649">
    <property type="entry name" value="DUF2478"/>
    <property type="match status" value="1"/>
</dbReference>
<dbReference type="AlphaFoldDB" id="A0A7H1N3J8"/>
<dbReference type="Pfam" id="PF13938">
    <property type="entry name" value="DUF4213"/>
    <property type="match status" value="1"/>
</dbReference>
<dbReference type="Proteomes" id="UP000516369">
    <property type="component" value="Chromosome"/>
</dbReference>